<keyword evidence="10" id="KW-1185">Reference proteome</keyword>
<proteinExistence type="inferred from homology"/>
<evidence type="ECO:0000256" key="6">
    <source>
        <dbReference type="ARBA" id="ARBA00022989"/>
    </source>
</evidence>
<organism evidence="10">
    <name type="scientific">Melampsora larici-populina (strain 98AG31 / pathotype 3-4-7)</name>
    <name type="common">Poplar leaf rust fungus</name>
    <dbReference type="NCBI Taxonomy" id="747676"/>
    <lineage>
        <taxon>Eukaryota</taxon>
        <taxon>Fungi</taxon>
        <taxon>Dikarya</taxon>
        <taxon>Basidiomycota</taxon>
        <taxon>Pucciniomycotina</taxon>
        <taxon>Pucciniomycetes</taxon>
        <taxon>Pucciniales</taxon>
        <taxon>Melampsoraceae</taxon>
        <taxon>Melampsora</taxon>
    </lineage>
</organism>
<dbReference type="GO" id="GO:0006744">
    <property type="term" value="P:ubiquinone biosynthetic process"/>
    <property type="evidence" value="ECO:0007669"/>
    <property type="project" value="TreeGrafter"/>
</dbReference>
<gene>
    <name evidence="9" type="ORF">MELLADRAFT_94591</name>
</gene>
<dbReference type="PANTHER" id="PTHR11048:SF28">
    <property type="entry name" value="4-HYDROXYBENZOATE POLYPRENYLTRANSFERASE, MITOCHONDRIAL"/>
    <property type="match status" value="1"/>
</dbReference>
<dbReference type="InParanoid" id="F4RBZ1"/>
<keyword evidence="4" id="KW-0808">Transferase</keyword>
<evidence type="ECO:0000256" key="4">
    <source>
        <dbReference type="ARBA" id="ARBA00022679"/>
    </source>
</evidence>
<dbReference type="EMBL" id="GL883095">
    <property type="protein sequence ID" value="EGG10188.1"/>
    <property type="molecule type" value="Genomic_DNA"/>
</dbReference>
<evidence type="ECO:0000313" key="10">
    <source>
        <dbReference type="Proteomes" id="UP000001072"/>
    </source>
</evidence>
<dbReference type="RefSeq" id="XP_007406489.1">
    <property type="nucleotide sequence ID" value="XM_007406427.1"/>
</dbReference>
<reference evidence="10" key="1">
    <citation type="journal article" date="2011" name="Proc. Natl. Acad. Sci. U.S.A.">
        <title>Obligate biotrophy features unraveled by the genomic analysis of rust fungi.</title>
        <authorList>
            <person name="Duplessis S."/>
            <person name="Cuomo C.A."/>
            <person name="Lin Y.-C."/>
            <person name="Aerts A."/>
            <person name="Tisserant E."/>
            <person name="Veneault-Fourrey C."/>
            <person name="Joly D.L."/>
            <person name="Hacquard S."/>
            <person name="Amselem J."/>
            <person name="Cantarel B.L."/>
            <person name="Chiu R."/>
            <person name="Coutinho P.M."/>
            <person name="Feau N."/>
            <person name="Field M."/>
            <person name="Frey P."/>
            <person name="Gelhaye E."/>
            <person name="Goldberg J."/>
            <person name="Grabherr M.G."/>
            <person name="Kodira C.D."/>
            <person name="Kohler A."/>
            <person name="Kuees U."/>
            <person name="Lindquist E.A."/>
            <person name="Lucas S.M."/>
            <person name="Mago R."/>
            <person name="Mauceli E."/>
            <person name="Morin E."/>
            <person name="Murat C."/>
            <person name="Pangilinan J.L."/>
            <person name="Park R."/>
            <person name="Pearson M."/>
            <person name="Quesneville H."/>
            <person name="Rouhier N."/>
            <person name="Sakthikumar S."/>
            <person name="Salamov A.A."/>
            <person name="Schmutz J."/>
            <person name="Selles B."/>
            <person name="Shapiro H."/>
            <person name="Tanguay P."/>
            <person name="Tuskan G.A."/>
            <person name="Henrissat B."/>
            <person name="Van de Peer Y."/>
            <person name="Rouze P."/>
            <person name="Ellis J.G."/>
            <person name="Dodds P.N."/>
            <person name="Schein J.E."/>
            <person name="Zhong S."/>
            <person name="Hamelin R.C."/>
            <person name="Grigoriev I.V."/>
            <person name="Szabo L.J."/>
            <person name="Martin F."/>
        </authorList>
    </citation>
    <scope>NUCLEOTIDE SEQUENCE [LARGE SCALE GENOMIC DNA]</scope>
    <source>
        <strain evidence="10">98AG31 / pathotype 3-4-7</strain>
    </source>
</reference>
<dbReference type="HOGENOM" id="CLU_2197517_0_0_1"/>
<dbReference type="InterPro" id="IPR039653">
    <property type="entry name" value="Prenyltransferase"/>
</dbReference>
<dbReference type="KEGG" id="mlr:MELLADRAFT_94591"/>
<dbReference type="InterPro" id="IPR000537">
    <property type="entry name" value="UbiA_prenyltransferase"/>
</dbReference>
<keyword evidence="5 8" id="KW-0812">Transmembrane</keyword>
<evidence type="ECO:0000256" key="1">
    <source>
        <dbReference type="ARBA" id="ARBA00001946"/>
    </source>
</evidence>
<evidence type="ECO:0008006" key="11">
    <source>
        <dbReference type="Google" id="ProtNLM"/>
    </source>
</evidence>
<sequence>MTGAGCTINDLWGQKINSKVNRTEDRPLPSGSITIPKAITWLGLQLSVGLGILLQLNPYGILVGSCSLFLVVTYPLMKRIIYWPRLVLGFAFNQGALLGSSVVLGATD</sequence>
<dbReference type="Pfam" id="PF01040">
    <property type="entry name" value="UbiA"/>
    <property type="match status" value="1"/>
</dbReference>
<dbReference type="Gene3D" id="1.10.357.140">
    <property type="entry name" value="UbiA prenyltransferase"/>
    <property type="match status" value="1"/>
</dbReference>
<keyword evidence="6 8" id="KW-1133">Transmembrane helix</keyword>
<evidence type="ECO:0000256" key="3">
    <source>
        <dbReference type="ARBA" id="ARBA00005985"/>
    </source>
</evidence>
<dbReference type="InterPro" id="IPR044878">
    <property type="entry name" value="UbiA_sf"/>
</dbReference>
<feature type="transmembrane region" description="Helical" evidence="8">
    <location>
        <begin position="86"/>
        <end position="106"/>
    </location>
</feature>
<accession>F4RBZ1</accession>
<evidence type="ECO:0000313" key="9">
    <source>
        <dbReference type="EMBL" id="EGG10188.1"/>
    </source>
</evidence>
<dbReference type="PANTHER" id="PTHR11048">
    <property type="entry name" value="PRENYLTRANSFERASES"/>
    <property type="match status" value="1"/>
</dbReference>
<evidence type="ECO:0000256" key="2">
    <source>
        <dbReference type="ARBA" id="ARBA00004141"/>
    </source>
</evidence>
<protein>
    <recommendedName>
        <fullName evidence="11">4-hydroxybenzoate polyprenyl transferase</fullName>
    </recommendedName>
</protein>
<dbReference type="eggNOG" id="KOG1381">
    <property type="taxonomic scope" value="Eukaryota"/>
</dbReference>
<comment type="subcellular location">
    <subcellularLocation>
        <location evidence="2">Membrane</location>
        <topology evidence="2">Multi-pass membrane protein</topology>
    </subcellularLocation>
</comment>
<dbReference type="OrthoDB" id="18170at2759"/>
<evidence type="ECO:0000256" key="7">
    <source>
        <dbReference type="ARBA" id="ARBA00023136"/>
    </source>
</evidence>
<evidence type="ECO:0000256" key="5">
    <source>
        <dbReference type="ARBA" id="ARBA00022692"/>
    </source>
</evidence>
<comment type="similarity">
    <text evidence="3">Belongs to the UbiA prenyltransferase family.</text>
</comment>
<dbReference type="GO" id="GO:0008412">
    <property type="term" value="F:4-hydroxybenzoate polyprenyltransferase activity"/>
    <property type="evidence" value="ECO:0007669"/>
    <property type="project" value="TreeGrafter"/>
</dbReference>
<feature type="transmembrane region" description="Helical" evidence="8">
    <location>
        <begin position="56"/>
        <end position="74"/>
    </location>
</feature>
<dbReference type="GeneID" id="18936925"/>
<evidence type="ECO:0000256" key="8">
    <source>
        <dbReference type="SAM" id="Phobius"/>
    </source>
</evidence>
<dbReference type="AlphaFoldDB" id="F4RBZ1"/>
<keyword evidence="7 8" id="KW-0472">Membrane</keyword>
<dbReference type="GO" id="GO:0005743">
    <property type="term" value="C:mitochondrial inner membrane"/>
    <property type="evidence" value="ECO:0007669"/>
    <property type="project" value="TreeGrafter"/>
</dbReference>
<dbReference type="VEuPathDB" id="FungiDB:MELLADRAFT_94591"/>
<dbReference type="STRING" id="747676.F4RBZ1"/>
<comment type="cofactor">
    <cofactor evidence="1">
        <name>Mg(2+)</name>
        <dbReference type="ChEBI" id="CHEBI:18420"/>
    </cofactor>
</comment>
<name>F4RBZ1_MELLP</name>
<dbReference type="Proteomes" id="UP000001072">
    <property type="component" value="Unassembled WGS sequence"/>
</dbReference>